<organism evidence="1 2">
    <name type="scientific">Acidithiobacillus caldus (strain ATCC 51756 / DSM 8584 / KU)</name>
    <dbReference type="NCBI Taxonomy" id="637389"/>
    <lineage>
        <taxon>Bacteria</taxon>
        <taxon>Pseudomonadati</taxon>
        <taxon>Pseudomonadota</taxon>
        <taxon>Acidithiobacillia</taxon>
        <taxon>Acidithiobacillales</taxon>
        <taxon>Acidithiobacillaceae</taxon>
        <taxon>Acidithiobacillus</taxon>
    </lineage>
</organism>
<dbReference type="EMBL" id="CP005986">
    <property type="protein sequence ID" value="AIA54649.1"/>
    <property type="molecule type" value="Genomic_DNA"/>
</dbReference>
<protein>
    <submittedName>
        <fullName evidence="1">Uncharacterized protein</fullName>
    </submittedName>
</protein>
<dbReference type="HOGENOM" id="CLU_3338923_0_0_6"/>
<proteinExistence type="predicted"/>
<accession>A0A059ZNV0</accession>
<gene>
    <name evidence="1" type="ORF">Acaty_c0772</name>
</gene>
<evidence type="ECO:0000313" key="2">
    <source>
        <dbReference type="Proteomes" id="UP000005522"/>
    </source>
</evidence>
<reference evidence="1 2" key="1">
    <citation type="journal article" date="2009" name="J. Bacteriol.">
        <title>Draft genome sequence of the extremely acidophilic bacterium Acidithiobacillus caldus ATCC 51756 reveals metabolic versatility in the genus Acidithiobacillus.</title>
        <authorList>
            <person name="Valdes J."/>
            <person name="Quatrini R."/>
            <person name="Hallberg K."/>
            <person name="Dopson M."/>
            <person name="Valenzuela P.D."/>
            <person name="Holmes D.S."/>
        </authorList>
    </citation>
    <scope>NUCLEOTIDE SEQUENCE [LARGE SCALE GENOMIC DNA]</scope>
    <source>
        <strain evidence="2">ATCC 51756 / DSM 8584 / KU</strain>
    </source>
</reference>
<dbReference type="Proteomes" id="UP000005522">
    <property type="component" value="Chromosome"/>
</dbReference>
<dbReference type="AlphaFoldDB" id="A0A059ZNV0"/>
<evidence type="ECO:0000313" key="1">
    <source>
        <dbReference type="EMBL" id="AIA54649.1"/>
    </source>
</evidence>
<sequence>MIAVHYNDLRRAQRLLPGERLALIGVGRKAIGVCSRS</sequence>
<name>A0A059ZNV0_ACICK</name>
<dbReference type="KEGG" id="acz:Acaty_c0772"/>